<name>A0A0A2EWU5_9PORP</name>
<comment type="caution">
    <text evidence="2">The sequence shown here is derived from an EMBL/GenBank/DDBJ whole genome shotgun (WGS) entry which is preliminary data.</text>
</comment>
<evidence type="ECO:0000313" key="2">
    <source>
        <dbReference type="EMBL" id="KGN83353.1"/>
    </source>
</evidence>
<evidence type="ECO:0000313" key="3">
    <source>
        <dbReference type="Proteomes" id="UP000030130"/>
    </source>
</evidence>
<dbReference type="RefSeq" id="WP_039422466.1">
    <property type="nucleotide sequence ID" value="NZ_JRAI01000089.1"/>
</dbReference>
<protein>
    <submittedName>
        <fullName evidence="2">PcfJ-like protein</fullName>
    </submittedName>
</protein>
<dbReference type="Proteomes" id="UP000030130">
    <property type="component" value="Unassembled WGS sequence"/>
</dbReference>
<feature type="region of interest" description="Disordered" evidence="1">
    <location>
        <begin position="286"/>
        <end position="307"/>
    </location>
</feature>
<sequence>MKPRNKFEKAVLAESKNLRPITKIQSKWAFRECIDHFAYRLPKGRTTCMDCGHSWTMEKPAYTCTCPHCRAKLQVRTTFERKIRQKQYFTILTTCKEYQVLRMFLLSVEMEKGCKASSYTIEIGQYWWNAQGRKTIVAVQRVLGRYIDTFSYCSPMAVRNDNEAYRHISYSLIYPKFKVAETLRRNGFRDDFHDIAPTVLIPALLSDSRAETLLKAGRTEHLKYFLDNSRTFDVCWQSYKVATRNGYDIEDISIWCDYVDMLRRLGKDIHSPKYVCPTDLHREHDLRQNELRRQREKEEKEKKRKKAMEDEKRFHELKSKFFGISFTDGTIQVHVLESVQEHLDEGVAMHHCVFDNTYYLKENSLILSATIEGRRIETIEVNLDTLKVVQSRGVYNKNTEYHDQIVSLVNANRKLIRQRMRATA</sequence>
<evidence type="ECO:0000256" key="1">
    <source>
        <dbReference type="SAM" id="MobiDB-lite"/>
    </source>
</evidence>
<dbReference type="AlphaFoldDB" id="A0A0A2EWU5"/>
<accession>A0A0A2EWU5</accession>
<dbReference type="EMBL" id="JRAI01000089">
    <property type="protein sequence ID" value="KGN83353.1"/>
    <property type="molecule type" value="Genomic_DNA"/>
</dbReference>
<dbReference type="Pfam" id="PF14284">
    <property type="entry name" value="PcfJ"/>
    <property type="match status" value="1"/>
</dbReference>
<dbReference type="OrthoDB" id="700137at2"/>
<gene>
    <name evidence="2" type="ORF">HR08_10950</name>
</gene>
<proteinExistence type="predicted"/>
<reference evidence="2 3" key="1">
    <citation type="submission" date="2014-08" db="EMBL/GenBank/DDBJ databases">
        <title>Porphyromonas gulae strain:COT-052_OH1451 Genome sequencing.</title>
        <authorList>
            <person name="Wallis C."/>
            <person name="Deusch O."/>
            <person name="O'Flynn C."/>
            <person name="Davis I."/>
            <person name="Jospin G."/>
            <person name="Darling A.E."/>
            <person name="Coil D.A."/>
            <person name="Alexiev A."/>
            <person name="Horsfall A."/>
            <person name="Kirkwood N."/>
            <person name="Harris S."/>
            <person name="Eisen J.A."/>
        </authorList>
    </citation>
    <scope>NUCLEOTIDE SEQUENCE [LARGE SCALE GENOMIC DNA]</scope>
    <source>
        <strain evidence="3">COT-052 OH1451</strain>
    </source>
</reference>
<organism evidence="2 3">
    <name type="scientific">Porphyromonas gulae</name>
    <dbReference type="NCBI Taxonomy" id="111105"/>
    <lineage>
        <taxon>Bacteria</taxon>
        <taxon>Pseudomonadati</taxon>
        <taxon>Bacteroidota</taxon>
        <taxon>Bacteroidia</taxon>
        <taxon>Bacteroidales</taxon>
        <taxon>Porphyromonadaceae</taxon>
        <taxon>Porphyromonas</taxon>
    </lineage>
</organism>
<dbReference type="InterPro" id="IPR025586">
    <property type="entry name" value="PcfJ"/>
</dbReference>